<keyword evidence="2" id="KW-1185">Reference proteome</keyword>
<accession>A0ABV4MRH2</accession>
<evidence type="ECO:0000313" key="1">
    <source>
        <dbReference type="EMBL" id="MEZ8719748.1"/>
    </source>
</evidence>
<dbReference type="EMBL" id="JBFSSG010000001">
    <property type="protein sequence ID" value="MEZ8719748.1"/>
    <property type="molecule type" value="Genomic_DNA"/>
</dbReference>
<protein>
    <submittedName>
        <fullName evidence="1">Uncharacterized protein</fullName>
    </submittedName>
</protein>
<dbReference type="RefSeq" id="WP_269336650.1">
    <property type="nucleotide sequence ID" value="NZ_JBFSSG010000001.1"/>
</dbReference>
<name>A0ABV4MRH2_9VIBR</name>
<dbReference type="Proteomes" id="UP001570071">
    <property type="component" value="Unassembled WGS sequence"/>
</dbReference>
<comment type="caution">
    <text evidence="1">The sequence shown here is derived from an EMBL/GenBank/DDBJ whole genome shotgun (WGS) entry which is preliminary data.</text>
</comment>
<gene>
    <name evidence="1" type="ORF">AB6D66_01625</name>
</gene>
<proteinExistence type="predicted"/>
<organism evidence="1 2">
    <name type="scientific">Vibrio pomeroyi</name>
    <dbReference type="NCBI Taxonomy" id="198832"/>
    <lineage>
        <taxon>Bacteria</taxon>
        <taxon>Pseudomonadati</taxon>
        <taxon>Pseudomonadota</taxon>
        <taxon>Gammaproteobacteria</taxon>
        <taxon>Vibrionales</taxon>
        <taxon>Vibrionaceae</taxon>
        <taxon>Vibrio</taxon>
    </lineage>
</organism>
<sequence length="136" mass="15084">MTLQPLKSQVSQLSTGTICSIARDVPMFSLMNCAEYTNSERIHSAFTAYVQTIEPKVSVWQDAWASLLEFATTEDAADRMSKLLTEQGFSCTAPGTIDSWQNPQKELVMIDKETGVIARKGSTEPFFIQDGFFLCG</sequence>
<evidence type="ECO:0000313" key="2">
    <source>
        <dbReference type="Proteomes" id="UP001570071"/>
    </source>
</evidence>
<reference evidence="1 2" key="1">
    <citation type="journal article" date="2024" name="ISME J.">
        <title>Tailless and filamentous prophages are predominant in marine Vibrio.</title>
        <authorList>
            <person name="Steensen K."/>
            <person name="Seneca J."/>
            <person name="Bartlau N."/>
            <person name="Yu X.A."/>
            <person name="Hussain F.A."/>
            <person name="Polz M.F."/>
        </authorList>
    </citation>
    <scope>NUCLEOTIDE SEQUENCE [LARGE SCALE GENOMIC DNA]</scope>
    <source>
        <strain evidence="1 2">10N.239.312.F12</strain>
    </source>
</reference>